<name>A0ABX4UU15_9BURK</name>
<dbReference type="Proteomes" id="UP000235659">
    <property type="component" value="Unassembled WGS sequence"/>
</dbReference>
<evidence type="ECO:0000259" key="1">
    <source>
        <dbReference type="Pfam" id="PF13223"/>
    </source>
</evidence>
<protein>
    <submittedName>
        <fullName evidence="2">DUF4031 domain-containing protein</fullName>
    </submittedName>
</protein>
<dbReference type="EMBL" id="PNXY01000053">
    <property type="protein sequence ID" value="PMS20515.1"/>
    <property type="molecule type" value="Genomic_DNA"/>
</dbReference>
<reference evidence="2 3" key="1">
    <citation type="submission" date="2018-01" db="EMBL/GenBank/DDBJ databases">
        <title>Whole genome analyses suggest that Burkholderia sensu lato contains two further novel genera in the rhizoxinica-symbiotica group Mycetohabitans gen. nov., and Trinickia gen. nov.: implications for the evolution of diazotrophy and nodulation in the Burkholderiaceae.</title>
        <authorList>
            <person name="Estrada-de los Santos P."/>
            <person name="Palmer M."/>
            <person name="Chavez-Ramirez B."/>
            <person name="Beukes C."/>
            <person name="Steenkamp E.T."/>
            <person name="Hirsch A.M."/>
            <person name="Manyaka P."/>
            <person name="Maluk M."/>
            <person name="Lafos M."/>
            <person name="Crook M."/>
            <person name="Gross E."/>
            <person name="Simon M.F."/>
            <person name="Bueno dos Reis Junior F."/>
            <person name="Poole P.S."/>
            <person name="Venter S.N."/>
            <person name="James E.K."/>
        </authorList>
    </citation>
    <scope>NUCLEOTIDE SEQUENCE [LARGE SCALE GENOMIC DNA]</scope>
    <source>
        <strain evidence="2 3">WSM 3937</strain>
    </source>
</reference>
<evidence type="ECO:0000313" key="3">
    <source>
        <dbReference type="Proteomes" id="UP000235659"/>
    </source>
</evidence>
<keyword evidence="3" id="KW-1185">Reference proteome</keyword>
<dbReference type="Pfam" id="PF13223">
    <property type="entry name" value="DUF4031"/>
    <property type="match status" value="1"/>
</dbReference>
<sequence>MAVYVDNVRIAWRGRQWCHLVADSLDELHRFAKSIGLKRGWFQAKASLPHYDVTVEVRDVALSRGAVQADRRTLVLRGRQLKIELQESLAKADSQLRLFD</sequence>
<accession>A0ABX4UU15</accession>
<evidence type="ECO:0000313" key="2">
    <source>
        <dbReference type="EMBL" id="PMS20515.1"/>
    </source>
</evidence>
<gene>
    <name evidence="2" type="ORF">C0Z16_34545</name>
</gene>
<feature type="domain" description="DUF4031" evidence="1">
    <location>
        <begin position="3"/>
        <end position="79"/>
    </location>
</feature>
<proteinExistence type="predicted"/>
<dbReference type="InterPro" id="IPR025109">
    <property type="entry name" value="DUF4031"/>
</dbReference>
<comment type="caution">
    <text evidence="2">The sequence shown here is derived from an EMBL/GenBank/DDBJ whole genome shotgun (WGS) entry which is preliminary data.</text>
</comment>
<organism evidence="2 3">
    <name type="scientific">Paraburkholderia rhynchosiae</name>
    <dbReference type="NCBI Taxonomy" id="487049"/>
    <lineage>
        <taxon>Bacteria</taxon>
        <taxon>Pseudomonadati</taxon>
        <taxon>Pseudomonadota</taxon>
        <taxon>Betaproteobacteria</taxon>
        <taxon>Burkholderiales</taxon>
        <taxon>Burkholderiaceae</taxon>
        <taxon>Paraburkholderia</taxon>
    </lineage>
</organism>